<feature type="compositionally biased region" description="Polar residues" evidence="1">
    <location>
        <begin position="1"/>
        <end position="15"/>
    </location>
</feature>
<comment type="caution">
    <text evidence="2">The sequence shown here is derived from an EMBL/GenBank/DDBJ whole genome shotgun (WGS) entry which is preliminary data.</text>
</comment>
<dbReference type="EMBL" id="BMAV01015688">
    <property type="protein sequence ID" value="GFY65782.1"/>
    <property type="molecule type" value="Genomic_DNA"/>
</dbReference>
<evidence type="ECO:0000313" key="3">
    <source>
        <dbReference type="Proteomes" id="UP000886998"/>
    </source>
</evidence>
<protein>
    <submittedName>
        <fullName evidence="2">Uncharacterized protein</fullName>
    </submittedName>
</protein>
<accession>A0A8X7CIQ6</accession>
<evidence type="ECO:0000256" key="1">
    <source>
        <dbReference type="SAM" id="MobiDB-lite"/>
    </source>
</evidence>
<sequence length="123" mass="13795">MARTKQTTAVTTNLPLPTDHDLCNDDPTGVPSMPNDYHRKIPEPRNHQDSADRQKDNSQNIFAKIRENISYANALKGDHKMAPPPEQTSNKSNETHYPSLLELGKKLRQAQGDETRCLLSSSD</sequence>
<evidence type="ECO:0000313" key="2">
    <source>
        <dbReference type="EMBL" id="GFY65782.1"/>
    </source>
</evidence>
<proteinExistence type="predicted"/>
<reference evidence="2" key="1">
    <citation type="submission" date="2020-08" db="EMBL/GenBank/DDBJ databases">
        <title>Multicomponent nature underlies the extraordinary mechanical properties of spider dragline silk.</title>
        <authorList>
            <person name="Kono N."/>
            <person name="Nakamura H."/>
            <person name="Mori M."/>
            <person name="Yoshida Y."/>
            <person name="Ohtoshi R."/>
            <person name="Malay A.D."/>
            <person name="Moran D.A.P."/>
            <person name="Tomita M."/>
            <person name="Numata K."/>
            <person name="Arakawa K."/>
        </authorList>
    </citation>
    <scope>NUCLEOTIDE SEQUENCE</scope>
</reference>
<keyword evidence="3" id="KW-1185">Reference proteome</keyword>
<feature type="region of interest" description="Disordered" evidence="1">
    <location>
        <begin position="1"/>
        <end position="60"/>
    </location>
</feature>
<feature type="region of interest" description="Disordered" evidence="1">
    <location>
        <begin position="73"/>
        <end position="100"/>
    </location>
</feature>
<organism evidence="2 3">
    <name type="scientific">Trichonephila inaurata madagascariensis</name>
    <dbReference type="NCBI Taxonomy" id="2747483"/>
    <lineage>
        <taxon>Eukaryota</taxon>
        <taxon>Metazoa</taxon>
        <taxon>Ecdysozoa</taxon>
        <taxon>Arthropoda</taxon>
        <taxon>Chelicerata</taxon>
        <taxon>Arachnida</taxon>
        <taxon>Araneae</taxon>
        <taxon>Araneomorphae</taxon>
        <taxon>Entelegynae</taxon>
        <taxon>Araneoidea</taxon>
        <taxon>Nephilidae</taxon>
        <taxon>Trichonephila</taxon>
        <taxon>Trichonephila inaurata</taxon>
    </lineage>
</organism>
<name>A0A8X7CIQ6_9ARAC</name>
<gene>
    <name evidence="2" type="ORF">TNIN_253891</name>
</gene>
<feature type="compositionally biased region" description="Polar residues" evidence="1">
    <location>
        <begin position="87"/>
        <end position="96"/>
    </location>
</feature>
<dbReference type="Proteomes" id="UP000886998">
    <property type="component" value="Unassembled WGS sequence"/>
</dbReference>
<feature type="compositionally biased region" description="Basic and acidic residues" evidence="1">
    <location>
        <begin position="36"/>
        <end position="56"/>
    </location>
</feature>
<dbReference type="AlphaFoldDB" id="A0A8X7CIQ6"/>